<comment type="caution">
    <text evidence="1">The sequence shown here is derived from an EMBL/GenBank/DDBJ whole genome shotgun (WGS) entry which is preliminary data.</text>
</comment>
<proteinExistence type="predicted"/>
<gene>
    <name evidence="1" type="ORF">GCM10017600_89180</name>
</gene>
<protein>
    <submittedName>
        <fullName evidence="1">Uncharacterized protein</fullName>
    </submittedName>
</protein>
<dbReference type="EMBL" id="BSEV01000071">
    <property type="protein sequence ID" value="GLK15501.1"/>
    <property type="molecule type" value="Genomic_DNA"/>
</dbReference>
<name>A0A9W6ICF5_9ACTN</name>
<sequence length="101" mass="11124">MPEAFARAPGESAERAAVRYEFDDLDWQAVETGLPDTDDERQKRWYGYPLVGTVARLDLKLARAVGGTEVSVEVYGAADDVLRAQVRLVCDMAASYDIGRA</sequence>
<accession>A0A9W6ICF5</accession>
<organism evidence="1 2">
    <name type="scientific">Streptosporangium carneum</name>
    <dbReference type="NCBI Taxonomy" id="47481"/>
    <lineage>
        <taxon>Bacteria</taxon>
        <taxon>Bacillati</taxon>
        <taxon>Actinomycetota</taxon>
        <taxon>Actinomycetes</taxon>
        <taxon>Streptosporangiales</taxon>
        <taxon>Streptosporangiaceae</taxon>
        <taxon>Streptosporangium</taxon>
    </lineage>
</organism>
<evidence type="ECO:0000313" key="1">
    <source>
        <dbReference type="EMBL" id="GLK15501.1"/>
    </source>
</evidence>
<dbReference type="Proteomes" id="UP001143474">
    <property type="component" value="Unassembled WGS sequence"/>
</dbReference>
<reference evidence="1" key="2">
    <citation type="submission" date="2023-01" db="EMBL/GenBank/DDBJ databases">
        <authorList>
            <person name="Sun Q."/>
            <person name="Evtushenko L."/>
        </authorList>
    </citation>
    <scope>NUCLEOTIDE SEQUENCE</scope>
    <source>
        <strain evidence="1">VKM Ac-2007</strain>
    </source>
</reference>
<evidence type="ECO:0000313" key="2">
    <source>
        <dbReference type="Proteomes" id="UP001143474"/>
    </source>
</evidence>
<keyword evidence="2" id="KW-1185">Reference proteome</keyword>
<reference evidence="1" key="1">
    <citation type="journal article" date="2014" name="Int. J. Syst. Evol. Microbiol.">
        <title>Complete genome sequence of Corynebacterium casei LMG S-19264T (=DSM 44701T), isolated from a smear-ripened cheese.</title>
        <authorList>
            <consortium name="US DOE Joint Genome Institute (JGI-PGF)"/>
            <person name="Walter F."/>
            <person name="Albersmeier A."/>
            <person name="Kalinowski J."/>
            <person name="Ruckert C."/>
        </authorList>
    </citation>
    <scope>NUCLEOTIDE SEQUENCE</scope>
    <source>
        <strain evidence="1">VKM Ac-2007</strain>
    </source>
</reference>
<dbReference type="AlphaFoldDB" id="A0A9W6ICF5"/>